<dbReference type="GO" id="GO:0003676">
    <property type="term" value="F:nucleic acid binding"/>
    <property type="evidence" value="ECO:0007669"/>
    <property type="project" value="InterPro"/>
</dbReference>
<keyword evidence="2" id="KW-1133">Transmembrane helix</keyword>
<feature type="non-terminal residue" evidence="4">
    <location>
        <position position="966"/>
    </location>
</feature>
<dbReference type="EMBL" id="CATQJA010002614">
    <property type="protein sequence ID" value="CAJ0573164.1"/>
    <property type="molecule type" value="Genomic_DNA"/>
</dbReference>
<feature type="transmembrane region" description="Helical" evidence="2">
    <location>
        <begin position="946"/>
        <end position="963"/>
    </location>
</feature>
<name>A0AA36G518_9BILA</name>
<dbReference type="GO" id="GO:0015074">
    <property type="term" value="P:DNA integration"/>
    <property type="evidence" value="ECO:0007669"/>
    <property type="project" value="InterPro"/>
</dbReference>
<evidence type="ECO:0000313" key="4">
    <source>
        <dbReference type="EMBL" id="CAJ0573164.1"/>
    </source>
</evidence>
<accession>A0AA36G518</accession>
<feature type="compositionally biased region" description="Basic and acidic residues" evidence="1">
    <location>
        <begin position="873"/>
        <end position="907"/>
    </location>
</feature>
<dbReference type="PANTHER" id="PTHR47331:SF2">
    <property type="match status" value="1"/>
</dbReference>
<dbReference type="SUPFAM" id="SSF53098">
    <property type="entry name" value="Ribonuclease H-like"/>
    <property type="match status" value="1"/>
</dbReference>
<dbReference type="Pfam" id="PF03564">
    <property type="entry name" value="DUF1759"/>
    <property type="match status" value="1"/>
</dbReference>
<dbReference type="InterPro" id="IPR005312">
    <property type="entry name" value="DUF1759"/>
</dbReference>
<dbReference type="AlphaFoldDB" id="A0AA36G518"/>
<feature type="region of interest" description="Disordered" evidence="1">
    <location>
        <begin position="818"/>
        <end position="933"/>
    </location>
</feature>
<dbReference type="Gene3D" id="3.30.420.10">
    <property type="entry name" value="Ribonuclease H-like superfamily/Ribonuclease H"/>
    <property type="match status" value="1"/>
</dbReference>
<organism evidence="4 5">
    <name type="scientific">Mesorhabditis spiculigera</name>
    <dbReference type="NCBI Taxonomy" id="96644"/>
    <lineage>
        <taxon>Eukaryota</taxon>
        <taxon>Metazoa</taxon>
        <taxon>Ecdysozoa</taxon>
        <taxon>Nematoda</taxon>
        <taxon>Chromadorea</taxon>
        <taxon>Rhabditida</taxon>
        <taxon>Rhabditina</taxon>
        <taxon>Rhabditomorpha</taxon>
        <taxon>Rhabditoidea</taxon>
        <taxon>Rhabditidae</taxon>
        <taxon>Mesorhabditinae</taxon>
        <taxon>Mesorhabditis</taxon>
    </lineage>
</organism>
<dbReference type="InterPro" id="IPR040676">
    <property type="entry name" value="DUF5641"/>
</dbReference>
<gene>
    <name evidence="4" type="ORF">MSPICULIGERA_LOCUS11532</name>
</gene>
<dbReference type="Pfam" id="PF18701">
    <property type="entry name" value="DUF5641"/>
    <property type="match status" value="1"/>
</dbReference>
<evidence type="ECO:0000256" key="1">
    <source>
        <dbReference type="SAM" id="MobiDB-lite"/>
    </source>
</evidence>
<evidence type="ECO:0000313" key="5">
    <source>
        <dbReference type="Proteomes" id="UP001177023"/>
    </source>
</evidence>
<reference evidence="4" key="1">
    <citation type="submission" date="2023-06" db="EMBL/GenBank/DDBJ databases">
        <authorList>
            <person name="Delattre M."/>
        </authorList>
    </citation>
    <scope>NUCLEOTIDE SEQUENCE</scope>
    <source>
        <strain evidence="4">AF72</strain>
    </source>
</reference>
<keyword evidence="2" id="KW-0812">Transmembrane</keyword>
<dbReference type="Proteomes" id="UP001177023">
    <property type="component" value="Unassembled WGS sequence"/>
</dbReference>
<dbReference type="PANTHER" id="PTHR47331">
    <property type="entry name" value="PHD-TYPE DOMAIN-CONTAINING PROTEIN"/>
    <property type="match status" value="1"/>
</dbReference>
<evidence type="ECO:0000256" key="2">
    <source>
        <dbReference type="SAM" id="Phobius"/>
    </source>
</evidence>
<feature type="domain" description="Integrase catalytic" evidence="3">
    <location>
        <begin position="438"/>
        <end position="617"/>
    </location>
</feature>
<proteinExistence type="predicted"/>
<protein>
    <recommendedName>
        <fullName evidence="3">Integrase catalytic domain-containing protein</fullName>
    </recommendedName>
</protein>
<comment type="caution">
    <text evidence="4">The sequence shown here is derived from an EMBL/GenBank/DDBJ whole genome shotgun (WGS) entry which is preliminary data.</text>
</comment>
<evidence type="ECO:0000259" key="3">
    <source>
        <dbReference type="PROSITE" id="PS50994"/>
    </source>
</evidence>
<feature type="region of interest" description="Disordered" evidence="1">
    <location>
        <begin position="755"/>
        <end position="804"/>
    </location>
</feature>
<dbReference type="PROSITE" id="PS50994">
    <property type="entry name" value="INTEGRASE"/>
    <property type="match status" value="1"/>
</dbReference>
<keyword evidence="5" id="KW-1185">Reference proteome</keyword>
<sequence length="966" mass="108451">MERLRRPETPATLTAELAALDPQENRANRPENTLLHLENINLSAGNERAKGLEALNMYQPLQEEIPMDHEDLGEAIQQRLNQLHVVFLKAQLVMKKAVLLLVALMANKWLCIPQSRAFQQYERATRETGAALTILAKTMESLQFMVQTANRVLEANIRAQQLPGINRVELQVITIAAYQSPLIAAIEMNPAFNEVPEQEPNAAQPAAPPAAQPENELVRHMVDHLRLRDDEDSLIKLMPKYDGSPLRWAEFQSVVHQEIDQNARLTNLQKLAKLKKAVTGKPAADLEPFMLHEGQYQPAWDFLQARYGDAIKIQNALDAELKAIPEANESAESLRETLNKLKLLMVNMHNVIDAEHPAIRQGMEKLIPGKILVLVKREQANDNTTANFLTCLEKVVTGEEYIATMGKDKFQGYPADRTTLLCAEALTQLLNGTGMSDSDRGPLRDAGQNIGNRKIDTKAVIAVITGVGGAETRDLNRTVRGAGARTVVEMRLENIMIAEKTTPKSIQSDQQTSFVKAGQILSASAKREGPVDFRTALVREDIKWVHVVPRAPHANGAVERLVGLVKEGLKKALGQKVPSFTVFSTTLKEACYMVNLRPLVNFQDVVLRPADLLIARTHSVIDDPREFKPGEFNFIRAYLEVLERSNCFWQIFSTFYMAQNRLFNEVKPPNRRAVAALPSPGDVVMIRDFSRPKMDWRLGLVLELLKNRNDTPRSARIRLSNGHITERAISHLIPLISASTPEISENSATVVEEFQDPEDFTNGEPRATEGLEVEPTPDYSGPQFSPEENPQDPRDPATVGPVDHAPEGQLAMQLTQEEPLIQGDQSPQDMHEKKRGKRRGQSTQRLERSITIQPPGEGARAKGDRNPQGIQRQPRDPAPYDRCNEAPDGTRGEPENRKAESPTRETRQAAPTRGPSENYPEREPSQGRRQRRRERVNYRQLAFPKYGMFVITCFALISGRWVLRQW</sequence>
<dbReference type="InterPro" id="IPR012337">
    <property type="entry name" value="RNaseH-like_sf"/>
</dbReference>
<dbReference type="InterPro" id="IPR001584">
    <property type="entry name" value="Integrase_cat-core"/>
</dbReference>
<dbReference type="InterPro" id="IPR036397">
    <property type="entry name" value="RNaseH_sf"/>
</dbReference>
<keyword evidence="2" id="KW-0472">Membrane</keyword>